<organism evidence="2 3">
    <name type="scientific">Polychaeton citri CBS 116435</name>
    <dbReference type="NCBI Taxonomy" id="1314669"/>
    <lineage>
        <taxon>Eukaryota</taxon>
        <taxon>Fungi</taxon>
        <taxon>Dikarya</taxon>
        <taxon>Ascomycota</taxon>
        <taxon>Pezizomycotina</taxon>
        <taxon>Dothideomycetes</taxon>
        <taxon>Dothideomycetidae</taxon>
        <taxon>Capnodiales</taxon>
        <taxon>Capnodiaceae</taxon>
        <taxon>Polychaeton</taxon>
    </lineage>
</organism>
<evidence type="ECO:0000313" key="2">
    <source>
        <dbReference type="EMBL" id="KAF2718024.1"/>
    </source>
</evidence>
<gene>
    <name evidence="2" type="ORF">K431DRAFT_143272</name>
</gene>
<proteinExistence type="predicted"/>
<accession>A0A9P4Q4K6</accession>
<evidence type="ECO:0000256" key="1">
    <source>
        <dbReference type="SAM" id="MobiDB-lite"/>
    </source>
</evidence>
<feature type="region of interest" description="Disordered" evidence="1">
    <location>
        <begin position="139"/>
        <end position="159"/>
    </location>
</feature>
<feature type="compositionally biased region" description="Basic and acidic residues" evidence="1">
    <location>
        <begin position="7"/>
        <end position="22"/>
    </location>
</feature>
<feature type="compositionally biased region" description="Basic and acidic residues" evidence="1">
    <location>
        <begin position="60"/>
        <end position="71"/>
    </location>
</feature>
<dbReference type="AlphaFoldDB" id="A0A9P4Q4K6"/>
<dbReference type="EMBL" id="MU003832">
    <property type="protein sequence ID" value="KAF2718024.1"/>
    <property type="molecule type" value="Genomic_DNA"/>
</dbReference>
<sequence length="159" mass="17384">MTSDGGDGGRAEPSSRPHRNEGFRQTQRRAGISCWPAGTYQIAGPTSCTGRGWKSARRGRGGERQATKPTTLREEMSCIILSLKPPRYIGGPEIVPSQWWRTLTGGEAVHHSEWSRRDLTPNGRGECAVSDSVMCHPEEDGGDEQVAQEPGAGIDLLWR</sequence>
<comment type="caution">
    <text evidence="2">The sequence shown here is derived from an EMBL/GenBank/DDBJ whole genome shotgun (WGS) entry which is preliminary data.</text>
</comment>
<reference evidence="2" key="1">
    <citation type="journal article" date="2020" name="Stud. Mycol.">
        <title>101 Dothideomycetes genomes: a test case for predicting lifestyles and emergence of pathogens.</title>
        <authorList>
            <person name="Haridas S."/>
            <person name="Albert R."/>
            <person name="Binder M."/>
            <person name="Bloem J."/>
            <person name="Labutti K."/>
            <person name="Salamov A."/>
            <person name="Andreopoulos B."/>
            <person name="Baker S."/>
            <person name="Barry K."/>
            <person name="Bills G."/>
            <person name="Bluhm B."/>
            <person name="Cannon C."/>
            <person name="Castanera R."/>
            <person name="Culley D."/>
            <person name="Daum C."/>
            <person name="Ezra D."/>
            <person name="Gonzalez J."/>
            <person name="Henrissat B."/>
            <person name="Kuo A."/>
            <person name="Liang C."/>
            <person name="Lipzen A."/>
            <person name="Lutzoni F."/>
            <person name="Magnuson J."/>
            <person name="Mondo S."/>
            <person name="Nolan M."/>
            <person name="Ohm R."/>
            <person name="Pangilinan J."/>
            <person name="Park H.-J."/>
            <person name="Ramirez L."/>
            <person name="Alfaro M."/>
            <person name="Sun H."/>
            <person name="Tritt A."/>
            <person name="Yoshinaga Y."/>
            <person name="Zwiers L.-H."/>
            <person name="Turgeon B."/>
            <person name="Goodwin S."/>
            <person name="Spatafora J."/>
            <person name="Crous P."/>
            <person name="Grigoriev I."/>
        </authorList>
    </citation>
    <scope>NUCLEOTIDE SEQUENCE</scope>
    <source>
        <strain evidence="2">CBS 116435</strain>
    </source>
</reference>
<dbReference type="Proteomes" id="UP000799441">
    <property type="component" value="Unassembled WGS sequence"/>
</dbReference>
<keyword evidence="3" id="KW-1185">Reference proteome</keyword>
<feature type="region of interest" description="Disordered" evidence="1">
    <location>
        <begin position="49"/>
        <end position="71"/>
    </location>
</feature>
<feature type="region of interest" description="Disordered" evidence="1">
    <location>
        <begin position="1"/>
        <end position="29"/>
    </location>
</feature>
<evidence type="ECO:0000313" key="3">
    <source>
        <dbReference type="Proteomes" id="UP000799441"/>
    </source>
</evidence>
<protein>
    <submittedName>
        <fullName evidence="2">Uncharacterized protein</fullName>
    </submittedName>
</protein>
<name>A0A9P4Q4K6_9PEZI</name>